<dbReference type="InterPro" id="IPR010378">
    <property type="entry name" value="TRAPPC13"/>
</dbReference>
<dbReference type="Pfam" id="PF06159">
    <property type="entry name" value="TRAPPC13_N"/>
    <property type="match status" value="1"/>
</dbReference>
<evidence type="ECO:0000256" key="1">
    <source>
        <dbReference type="ARBA" id="ARBA00010785"/>
    </source>
</evidence>
<keyword evidence="2" id="KW-1133">Transmembrane helix</keyword>
<dbReference type="Proteomes" id="UP000789390">
    <property type="component" value="Unassembled WGS sequence"/>
</dbReference>
<sequence>MENKADQILSIKVMRLSRPLFTQPGLFHPEPCDLVNAIKSQGANNFIIQEDQILDTTFSPKFGLLLPQSFGTIYLGETFQSYLRVQNVGSCLVSNITIKADLQTAAQRLPLTKRNKVSINQLEPQQSTDDILSHEITEIGTHILVCEVSYQIGVGEQMTSSRYYKFQVLKPLDVKTKFYNAESDDVYLEAQIQNTTVDRPLCLDKVIMEPSTLFEVSSLNEITATSGTFLPDMTQLFGKSVNVVHPGEIRQYLHCLKPKHNVRDNHRILRGESNIGKLDLMWRTAIGDRGRLQTSQLQRMVPNYGDVRMTIQELPNPAKLHQAINFVCKITNTSERPVELSLVLEIRSKPTILWTGISNRPLEKIEPNHSTEVCLKLVPVMPGLQSVSGLKLIDLYLKRTYDYPDMPINFSLSLCLNHSSAPLSRIYFVTFLVLSVIFYYRS</sequence>
<dbReference type="GO" id="GO:1990072">
    <property type="term" value="C:TRAPPIII protein complex"/>
    <property type="evidence" value="ECO:0007669"/>
    <property type="project" value="TreeGrafter"/>
</dbReference>
<reference evidence="6" key="1">
    <citation type="submission" date="2021-11" db="EMBL/GenBank/DDBJ databases">
        <authorList>
            <person name="Schell T."/>
        </authorList>
    </citation>
    <scope>NUCLEOTIDE SEQUENCE</scope>
    <source>
        <strain evidence="6">M5</strain>
    </source>
</reference>
<dbReference type="Pfam" id="PF23647">
    <property type="entry name" value="TRAPPC13_M"/>
    <property type="match status" value="1"/>
</dbReference>
<name>A0A8J2WEG2_9CRUS</name>
<gene>
    <name evidence="6" type="ORF">DGAL_LOCUS6896</name>
</gene>
<dbReference type="OrthoDB" id="10250284at2759"/>
<dbReference type="InterPro" id="IPR055427">
    <property type="entry name" value="TRAPPC13_N"/>
</dbReference>
<feature type="domain" description="Trafficking protein particle complex subunit 13 middle" evidence="5">
    <location>
        <begin position="172"/>
        <end position="302"/>
    </location>
</feature>
<evidence type="ECO:0008006" key="8">
    <source>
        <dbReference type="Google" id="ProtNLM"/>
    </source>
</evidence>
<dbReference type="Pfam" id="PF23643">
    <property type="entry name" value="TRAPPC13_C"/>
    <property type="match status" value="1"/>
</dbReference>
<comment type="caution">
    <text evidence="6">The sequence shown here is derived from an EMBL/GenBank/DDBJ whole genome shotgun (WGS) entry which is preliminary data.</text>
</comment>
<dbReference type="EMBL" id="CAKKLH010000126">
    <property type="protein sequence ID" value="CAH0104181.1"/>
    <property type="molecule type" value="Genomic_DNA"/>
</dbReference>
<evidence type="ECO:0000259" key="3">
    <source>
        <dbReference type="Pfam" id="PF06159"/>
    </source>
</evidence>
<evidence type="ECO:0000259" key="4">
    <source>
        <dbReference type="Pfam" id="PF23643"/>
    </source>
</evidence>
<evidence type="ECO:0000313" key="7">
    <source>
        <dbReference type="Proteomes" id="UP000789390"/>
    </source>
</evidence>
<dbReference type="PANTHER" id="PTHR13134">
    <property type="entry name" value="TRAFFICKING PROTEIN PARTICLE COMPLEX SUBUNIT 13"/>
    <property type="match status" value="1"/>
</dbReference>
<protein>
    <recommendedName>
        <fullName evidence="8">Trafficking protein particle complex subunit 13</fullName>
    </recommendedName>
</protein>
<dbReference type="AlphaFoldDB" id="A0A8J2WEG2"/>
<dbReference type="InterPro" id="IPR055428">
    <property type="entry name" value="TRAPPC13_C"/>
</dbReference>
<proteinExistence type="inferred from homology"/>
<keyword evidence="7" id="KW-1185">Reference proteome</keyword>
<accession>A0A8J2WEG2</accession>
<feature type="transmembrane region" description="Helical" evidence="2">
    <location>
        <begin position="423"/>
        <end position="440"/>
    </location>
</feature>
<organism evidence="6 7">
    <name type="scientific">Daphnia galeata</name>
    <dbReference type="NCBI Taxonomy" id="27404"/>
    <lineage>
        <taxon>Eukaryota</taxon>
        <taxon>Metazoa</taxon>
        <taxon>Ecdysozoa</taxon>
        <taxon>Arthropoda</taxon>
        <taxon>Crustacea</taxon>
        <taxon>Branchiopoda</taxon>
        <taxon>Diplostraca</taxon>
        <taxon>Cladocera</taxon>
        <taxon>Anomopoda</taxon>
        <taxon>Daphniidae</taxon>
        <taxon>Daphnia</taxon>
    </lineage>
</organism>
<comment type="similarity">
    <text evidence="1">Belongs to the TRAPPC13 family.</text>
</comment>
<evidence type="ECO:0000256" key="2">
    <source>
        <dbReference type="SAM" id="Phobius"/>
    </source>
</evidence>
<keyword evidence="2" id="KW-0812">Transmembrane</keyword>
<dbReference type="PANTHER" id="PTHR13134:SF3">
    <property type="entry name" value="TRAFFICKING PROTEIN PARTICLE COMPLEX SUBUNIT 13"/>
    <property type="match status" value="1"/>
</dbReference>
<evidence type="ECO:0000259" key="5">
    <source>
        <dbReference type="Pfam" id="PF23647"/>
    </source>
</evidence>
<feature type="domain" description="Trafficking protein particle complex subunit 13 N-terminal" evidence="3">
    <location>
        <begin position="8"/>
        <end position="168"/>
    </location>
</feature>
<evidence type="ECO:0000313" key="6">
    <source>
        <dbReference type="EMBL" id="CAH0104181.1"/>
    </source>
</evidence>
<feature type="domain" description="Trafficking protein particle complex subunit 13 C-terminal" evidence="4">
    <location>
        <begin position="315"/>
        <end position="405"/>
    </location>
</feature>
<keyword evidence="2" id="KW-0472">Membrane</keyword>
<dbReference type="InterPro" id="IPR055429">
    <property type="entry name" value="TRAPPC13_M"/>
</dbReference>